<feature type="compositionally biased region" description="Polar residues" evidence="10">
    <location>
        <begin position="294"/>
        <end position="312"/>
    </location>
</feature>
<feature type="region of interest" description="Disordered" evidence="10">
    <location>
        <begin position="372"/>
        <end position="641"/>
    </location>
</feature>
<evidence type="ECO:0000256" key="8">
    <source>
        <dbReference type="ARBA" id="ARBA00023328"/>
    </source>
</evidence>
<dbReference type="AlphaFoldDB" id="A0A319EBI2"/>
<evidence type="ECO:0000256" key="3">
    <source>
        <dbReference type="ARBA" id="ARBA00022454"/>
    </source>
</evidence>
<dbReference type="OrthoDB" id="5394106at2759"/>
<dbReference type="EMBL" id="KZ826089">
    <property type="protein sequence ID" value="PYH88472.1"/>
    <property type="molecule type" value="Genomic_DNA"/>
</dbReference>
<evidence type="ECO:0000313" key="14">
    <source>
        <dbReference type="Proteomes" id="UP000247810"/>
    </source>
</evidence>
<dbReference type="Pfam" id="PF07557">
    <property type="entry name" value="Shugoshin_C"/>
    <property type="match status" value="1"/>
</dbReference>
<comment type="similarity">
    <text evidence="2">Belongs to the shugoshin family.</text>
</comment>
<comment type="subcellular location">
    <subcellularLocation>
        <location evidence="1">Chromosome</location>
        <location evidence="1">Centromere</location>
    </subcellularLocation>
</comment>
<reference evidence="13 14" key="1">
    <citation type="submission" date="2018-02" db="EMBL/GenBank/DDBJ databases">
        <title>The genomes of Aspergillus section Nigri reveals drivers in fungal speciation.</title>
        <authorList>
            <consortium name="DOE Joint Genome Institute"/>
            <person name="Vesth T.C."/>
            <person name="Nybo J."/>
            <person name="Theobald S."/>
            <person name="Brandl J."/>
            <person name="Frisvad J.C."/>
            <person name="Nielsen K.F."/>
            <person name="Lyhne E.K."/>
            <person name="Kogle M.E."/>
            <person name="Kuo A."/>
            <person name="Riley R."/>
            <person name="Clum A."/>
            <person name="Nolan M."/>
            <person name="Lipzen A."/>
            <person name="Salamov A."/>
            <person name="Henrissat B."/>
            <person name="Wiebenga A."/>
            <person name="De vries R.P."/>
            <person name="Grigoriev I.V."/>
            <person name="Mortensen U.H."/>
            <person name="Andersen M.R."/>
            <person name="Baker S.E."/>
        </authorList>
    </citation>
    <scope>NUCLEOTIDE SEQUENCE [LARGE SCALE GENOMIC DNA]</scope>
    <source>
        <strain evidence="13 14">CBS 707.79</strain>
    </source>
</reference>
<feature type="domain" description="Shugoshin C-terminal" evidence="11">
    <location>
        <begin position="454"/>
        <end position="477"/>
    </location>
</feature>
<keyword evidence="6 9" id="KW-0175">Coiled coil</keyword>
<evidence type="ECO:0000256" key="2">
    <source>
        <dbReference type="ARBA" id="ARBA00010845"/>
    </source>
</evidence>
<feature type="compositionally biased region" description="Polar residues" evidence="10">
    <location>
        <begin position="169"/>
        <end position="183"/>
    </location>
</feature>
<feature type="compositionally biased region" description="Low complexity" evidence="10">
    <location>
        <begin position="534"/>
        <end position="544"/>
    </location>
</feature>
<keyword evidence="4" id="KW-0132">Cell division</keyword>
<keyword evidence="14" id="KW-1185">Reference proteome</keyword>
<feature type="compositionally biased region" description="Basic and acidic residues" evidence="10">
    <location>
        <begin position="585"/>
        <end position="594"/>
    </location>
</feature>
<evidence type="ECO:0000256" key="9">
    <source>
        <dbReference type="SAM" id="Coils"/>
    </source>
</evidence>
<dbReference type="GO" id="GO:0005634">
    <property type="term" value="C:nucleus"/>
    <property type="evidence" value="ECO:0007669"/>
    <property type="project" value="InterPro"/>
</dbReference>
<organism evidence="13 14">
    <name type="scientific">Aspergillus ellipticus CBS 707.79</name>
    <dbReference type="NCBI Taxonomy" id="1448320"/>
    <lineage>
        <taxon>Eukaryota</taxon>
        <taxon>Fungi</taxon>
        <taxon>Dikarya</taxon>
        <taxon>Ascomycota</taxon>
        <taxon>Pezizomycotina</taxon>
        <taxon>Eurotiomycetes</taxon>
        <taxon>Eurotiomycetidae</taxon>
        <taxon>Eurotiales</taxon>
        <taxon>Aspergillaceae</taxon>
        <taxon>Aspergillus</taxon>
        <taxon>Aspergillus subgen. Circumdati</taxon>
    </lineage>
</organism>
<protein>
    <recommendedName>
        <fullName evidence="15">Shugoshin C terminal domain protein</fullName>
    </recommendedName>
</protein>
<dbReference type="Pfam" id="PF07558">
    <property type="entry name" value="Shugoshin_N"/>
    <property type="match status" value="1"/>
</dbReference>
<feature type="coiled-coil region" evidence="9">
    <location>
        <begin position="39"/>
        <end position="100"/>
    </location>
</feature>
<dbReference type="GO" id="GO:0051301">
    <property type="term" value="P:cell division"/>
    <property type="evidence" value="ECO:0007669"/>
    <property type="project" value="UniProtKB-KW"/>
</dbReference>
<dbReference type="InterPro" id="IPR011516">
    <property type="entry name" value="Shugoshin_N"/>
</dbReference>
<dbReference type="VEuPathDB" id="FungiDB:BO71DRAFT_445227"/>
<feature type="compositionally biased region" description="Basic and acidic residues" evidence="10">
    <location>
        <begin position="247"/>
        <end position="267"/>
    </location>
</feature>
<evidence type="ECO:0000256" key="1">
    <source>
        <dbReference type="ARBA" id="ARBA00004584"/>
    </source>
</evidence>
<keyword evidence="3" id="KW-0158">Chromosome</keyword>
<dbReference type="InterPro" id="IPR011515">
    <property type="entry name" value="Shugoshin_C"/>
</dbReference>
<evidence type="ECO:0000256" key="6">
    <source>
        <dbReference type="ARBA" id="ARBA00023054"/>
    </source>
</evidence>
<gene>
    <name evidence="13" type="ORF">BO71DRAFT_445227</name>
</gene>
<dbReference type="GO" id="GO:0045132">
    <property type="term" value="P:meiotic chromosome segregation"/>
    <property type="evidence" value="ECO:0007669"/>
    <property type="project" value="InterPro"/>
</dbReference>
<feature type="region of interest" description="Disordered" evidence="10">
    <location>
        <begin position="167"/>
        <end position="210"/>
    </location>
</feature>
<feature type="compositionally biased region" description="Polar residues" evidence="10">
    <location>
        <begin position="557"/>
        <end position="572"/>
    </location>
</feature>
<accession>A0A319EBI2</accession>
<evidence type="ECO:0000256" key="7">
    <source>
        <dbReference type="ARBA" id="ARBA00023306"/>
    </source>
</evidence>
<dbReference type="GO" id="GO:0000779">
    <property type="term" value="C:condensed chromosome, centromeric region"/>
    <property type="evidence" value="ECO:0007669"/>
    <property type="project" value="UniProtKB-ARBA"/>
</dbReference>
<feature type="compositionally biased region" description="Basic residues" evidence="10">
    <location>
        <begin position="618"/>
        <end position="631"/>
    </location>
</feature>
<evidence type="ECO:0000259" key="12">
    <source>
        <dbReference type="Pfam" id="PF07558"/>
    </source>
</evidence>
<dbReference type="Proteomes" id="UP000247810">
    <property type="component" value="Unassembled WGS sequence"/>
</dbReference>
<proteinExistence type="inferred from homology"/>
<evidence type="ECO:0000256" key="10">
    <source>
        <dbReference type="SAM" id="MobiDB-lite"/>
    </source>
</evidence>
<evidence type="ECO:0000256" key="5">
    <source>
        <dbReference type="ARBA" id="ARBA00022829"/>
    </source>
</evidence>
<evidence type="ECO:0000313" key="13">
    <source>
        <dbReference type="EMBL" id="PYH88472.1"/>
    </source>
</evidence>
<evidence type="ECO:0008006" key="15">
    <source>
        <dbReference type="Google" id="ProtNLM"/>
    </source>
</evidence>
<name>A0A319EBI2_9EURO</name>
<evidence type="ECO:0000259" key="11">
    <source>
        <dbReference type="Pfam" id="PF07557"/>
    </source>
</evidence>
<keyword evidence="5" id="KW-0159">Chromosome partition</keyword>
<feature type="region of interest" description="Disordered" evidence="10">
    <location>
        <begin position="232"/>
        <end position="335"/>
    </location>
</feature>
<sequence length="719" mass="80326">MARLNESTAPVEPIEALKRRFVRQNREIARVNSIQSLRIRSLESEVSHFLSENVSLREQVISLTQEIERYEAVKSLQDGVNEIKAKLDDKLMELDQLVTELGTLPRTFCNRLGEKSLSIDRKKPTQSILDWRSKTTDRDPNVANDEGGGLPVILEDKCYPRRTLEPQELQATTEGGSEPNISFDQEKPRSLQQHAGDDDPFSARPQHFNYPQRLGYGATMLDEDEAFLPPTFETRKRKTHNPAHGDLQTHEMHSESSKGQDDSEVRLNRGAKRKFSVHHKEELESALMQEEGPQFNQRSRPPSTTARQSSSPYVDDSTSEGKIQPSKEGTSIYRQAKRKVLEYKSTNVTMSTPQKEFTTGMQEPVYKISVNSPSNAVDGKGGTHYAQPEAGINHENCIASGQDGDEGTRETGESNEAAKVSKSLAKKPELQSSTTDIASRDEPKAMADVLSSTARPARRQRAIVSYAEPNLRHKMRRPTNNLIAAVGENQTRRTSHPRSARADTNDDEDGHNNWKMNVQRQRGKSDCTGRDLQSPSIDALSSSSAMNMVSQRKRKTSPASRSGDLSPQIITETTEDHSSVFQADKSSHERSGDKNDEETQLPQILDHKLRRPPNNSCKSRKITSRQPRRHSSNPDSSEQRALHSINSVTLGIETHLSSPSKGCAEVAFPKSVKNSLKLDSHTPALAENTQIHLPSINTEESRRGRRVAAAAARRKSMML</sequence>
<keyword evidence="8" id="KW-0137">Centromere</keyword>
<evidence type="ECO:0000256" key="4">
    <source>
        <dbReference type="ARBA" id="ARBA00022618"/>
    </source>
</evidence>
<feature type="domain" description="Shugoshin N-terminal coiled-coil" evidence="12">
    <location>
        <begin position="17"/>
        <end position="61"/>
    </location>
</feature>
<keyword evidence="7" id="KW-0131">Cell cycle</keyword>